<dbReference type="InterPro" id="IPR050189">
    <property type="entry name" value="MFS_Efflux_Transporters"/>
</dbReference>
<feature type="transmembrane region" description="Helical" evidence="6">
    <location>
        <begin position="284"/>
        <end position="305"/>
    </location>
</feature>
<dbReference type="STRING" id="637679.GCA_001550055_01105"/>
<protein>
    <submittedName>
        <fullName evidence="8">Predicted arabinose efflux permease, MFS family</fullName>
    </submittedName>
</protein>
<keyword evidence="9" id="KW-1185">Reference proteome</keyword>
<feature type="transmembrane region" description="Helical" evidence="6">
    <location>
        <begin position="255"/>
        <end position="272"/>
    </location>
</feature>
<accession>A0A1G6XZP5</accession>
<comment type="subcellular location">
    <subcellularLocation>
        <location evidence="1">Cell membrane</location>
        <topology evidence="1">Multi-pass membrane protein</topology>
    </subcellularLocation>
</comment>
<name>A0A1G6XZP5_9PROT</name>
<feature type="transmembrane region" description="Helical" evidence="6">
    <location>
        <begin position="176"/>
        <end position="198"/>
    </location>
</feature>
<dbReference type="GO" id="GO:0005886">
    <property type="term" value="C:plasma membrane"/>
    <property type="evidence" value="ECO:0007669"/>
    <property type="project" value="UniProtKB-SubCell"/>
</dbReference>
<dbReference type="InterPro" id="IPR020846">
    <property type="entry name" value="MFS_dom"/>
</dbReference>
<dbReference type="InterPro" id="IPR011701">
    <property type="entry name" value="MFS"/>
</dbReference>
<dbReference type="PROSITE" id="PS50850">
    <property type="entry name" value="MFS"/>
    <property type="match status" value="1"/>
</dbReference>
<evidence type="ECO:0000313" key="8">
    <source>
        <dbReference type="EMBL" id="SDD83501.1"/>
    </source>
</evidence>
<gene>
    <name evidence="8" type="ORF">SAMN04488071_1424</name>
</gene>
<feature type="transmembrane region" description="Helical" evidence="6">
    <location>
        <begin position="317"/>
        <end position="336"/>
    </location>
</feature>
<keyword evidence="4 6" id="KW-1133">Transmembrane helix</keyword>
<dbReference type="PANTHER" id="PTHR43124:SF3">
    <property type="entry name" value="CHLORAMPHENICOL EFFLUX PUMP RV0191"/>
    <property type="match status" value="1"/>
</dbReference>
<dbReference type="RefSeq" id="WP_068301990.1">
    <property type="nucleotide sequence ID" value="NZ_FNAK01000003.1"/>
</dbReference>
<dbReference type="PANTHER" id="PTHR43124">
    <property type="entry name" value="PURINE EFFLUX PUMP PBUE"/>
    <property type="match status" value="1"/>
</dbReference>
<organism evidence="8 9">
    <name type="scientific">Kordiimonas lacus</name>
    <dbReference type="NCBI Taxonomy" id="637679"/>
    <lineage>
        <taxon>Bacteria</taxon>
        <taxon>Pseudomonadati</taxon>
        <taxon>Pseudomonadota</taxon>
        <taxon>Alphaproteobacteria</taxon>
        <taxon>Kordiimonadales</taxon>
        <taxon>Kordiimonadaceae</taxon>
        <taxon>Kordiimonas</taxon>
    </lineage>
</organism>
<reference evidence="8 9" key="1">
    <citation type="submission" date="2016-10" db="EMBL/GenBank/DDBJ databases">
        <authorList>
            <person name="de Groot N.N."/>
        </authorList>
    </citation>
    <scope>NUCLEOTIDE SEQUENCE [LARGE SCALE GENOMIC DNA]</scope>
    <source>
        <strain evidence="8 9">CGMCC 1.9109</strain>
    </source>
</reference>
<evidence type="ECO:0000256" key="2">
    <source>
        <dbReference type="ARBA" id="ARBA00022475"/>
    </source>
</evidence>
<evidence type="ECO:0000256" key="3">
    <source>
        <dbReference type="ARBA" id="ARBA00022692"/>
    </source>
</evidence>
<feature type="domain" description="Major facilitator superfamily (MFS) profile" evidence="7">
    <location>
        <begin position="18"/>
        <end position="399"/>
    </location>
</feature>
<feature type="transmembrane region" description="Helical" evidence="6">
    <location>
        <begin position="108"/>
        <end position="130"/>
    </location>
</feature>
<feature type="transmembrane region" description="Helical" evidence="6">
    <location>
        <begin position="15"/>
        <end position="33"/>
    </location>
</feature>
<feature type="transmembrane region" description="Helical" evidence="6">
    <location>
        <begin position="84"/>
        <end position="102"/>
    </location>
</feature>
<feature type="transmembrane region" description="Helical" evidence="6">
    <location>
        <begin position="375"/>
        <end position="394"/>
    </location>
</feature>
<dbReference type="EMBL" id="FNAK01000003">
    <property type="protein sequence ID" value="SDD83501.1"/>
    <property type="molecule type" value="Genomic_DNA"/>
</dbReference>
<feature type="transmembrane region" description="Helical" evidence="6">
    <location>
        <begin position="53"/>
        <end position="72"/>
    </location>
</feature>
<feature type="transmembrane region" description="Helical" evidence="6">
    <location>
        <begin position="348"/>
        <end position="369"/>
    </location>
</feature>
<evidence type="ECO:0000256" key="6">
    <source>
        <dbReference type="SAM" id="Phobius"/>
    </source>
</evidence>
<dbReference type="GO" id="GO:0022857">
    <property type="term" value="F:transmembrane transporter activity"/>
    <property type="evidence" value="ECO:0007669"/>
    <property type="project" value="InterPro"/>
</dbReference>
<dbReference type="SUPFAM" id="SSF103473">
    <property type="entry name" value="MFS general substrate transporter"/>
    <property type="match status" value="1"/>
</dbReference>
<evidence type="ECO:0000313" key="9">
    <source>
        <dbReference type="Proteomes" id="UP000183685"/>
    </source>
</evidence>
<evidence type="ECO:0000256" key="4">
    <source>
        <dbReference type="ARBA" id="ARBA00022989"/>
    </source>
</evidence>
<dbReference type="Gene3D" id="1.20.1720.10">
    <property type="entry name" value="Multidrug resistance protein D"/>
    <property type="match status" value="1"/>
</dbReference>
<sequence>MTVNPQQQDHPPTRAILAFLTIVAGTTLGLAGIDLVLPSVPFMPQIFGTTQATAQMVLAAYVAGSTVGLLLFGSLASHFGRRRLFIASLAAFALVSLASALVDDIWALIGLRLLQGAAASGSAVLAPGLIRGLFSELGAVRAIGAMGSIEALVPGLAPIAGAWLHKAYGWQMSFNLTGILCLAICLLVFVVPSLLPHIGRKQGDAPSSYLKVVANPTFLRYGLSHALILGALLTFVFSAPAVIIQTMGGTIEDFILMQFIGVSCFIVSANLAGNLVKRWGAETVITAGTCLSLLGTLLLLGYALFGVNDPMHLSALFWVLNTGLGIRGGAGFVRALTASHGDDERASAIIILATTGIAAVGTALVAPFILMGLTALTIMVVAIIFPAVILILAIKPLEDNGEEQAPVIGQE</sequence>
<evidence type="ECO:0000259" key="7">
    <source>
        <dbReference type="PROSITE" id="PS50850"/>
    </source>
</evidence>
<feature type="transmembrane region" description="Helical" evidence="6">
    <location>
        <begin position="218"/>
        <end position="243"/>
    </location>
</feature>
<dbReference type="Pfam" id="PF07690">
    <property type="entry name" value="MFS_1"/>
    <property type="match status" value="1"/>
</dbReference>
<keyword evidence="2" id="KW-1003">Cell membrane</keyword>
<evidence type="ECO:0000256" key="1">
    <source>
        <dbReference type="ARBA" id="ARBA00004651"/>
    </source>
</evidence>
<feature type="transmembrane region" description="Helical" evidence="6">
    <location>
        <begin position="142"/>
        <end position="164"/>
    </location>
</feature>
<dbReference type="InterPro" id="IPR036259">
    <property type="entry name" value="MFS_trans_sf"/>
</dbReference>
<keyword evidence="5 6" id="KW-0472">Membrane</keyword>
<dbReference type="Proteomes" id="UP000183685">
    <property type="component" value="Unassembled WGS sequence"/>
</dbReference>
<proteinExistence type="predicted"/>
<keyword evidence="3 6" id="KW-0812">Transmembrane</keyword>
<evidence type="ECO:0000256" key="5">
    <source>
        <dbReference type="ARBA" id="ARBA00023136"/>
    </source>
</evidence>
<dbReference type="AlphaFoldDB" id="A0A1G6XZP5"/>